<evidence type="ECO:0000313" key="2">
    <source>
        <dbReference type="Proteomes" id="UP000194137"/>
    </source>
</evidence>
<keyword evidence="2" id="KW-1185">Reference proteome</keyword>
<protein>
    <submittedName>
        <fullName evidence="1">Uncharacterized protein</fullName>
    </submittedName>
</protein>
<proteinExistence type="predicted"/>
<sequence length="144" mass="16111">MLTSILLRLVGWLGGGVFDTLIGRVADHLRQKASDDLVRFQTGVQADTQIALAQLNAQIEARKLQAQIMEADRGWWVTSFIRPLIVYPCVLHFSAIVLDSTFMFGWGIAKLPPPYDGYEQAIILSFFIARPFEKVARVFAAGRT</sequence>
<dbReference type="KEGG" id="psin:CAK95_19105"/>
<reference evidence="1 2" key="1">
    <citation type="submission" date="2017-05" db="EMBL/GenBank/DDBJ databases">
        <title>Full genome sequence of Pseudorhodoplanes sinuspersici.</title>
        <authorList>
            <person name="Dastgheib S.M.M."/>
            <person name="Shavandi M."/>
            <person name="Tirandaz H."/>
        </authorList>
    </citation>
    <scope>NUCLEOTIDE SEQUENCE [LARGE SCALE GENOMIC DNA]</scope>
    <source>
        <strain evidence="1 2">RIPI110</strain>
    </source>
</reference>
<accession>A0A1W6ZW26</accession>
<dbReference type="STRING" id="1235591.CAK95_19105"/>
<organism evidence="1 2">
    <name type="scientific">Pseudorhodoplanes sinuspersici</name>
    <dbReference type="NCBI Taxonomy" id="1235591"/>
    <lineage>
        <taxon>Bacteria</taxon>
        <taxon>Pseudomonadati</taxon>
        <taxon>Pseudomonadota</taxon>
        <taxon>Alphaproteobacteria</taxon>
        <taxon>Hyphomicrobiales</taxon>
        <taxon>Pseudorhodoplanes</taxon>
    </lineage>
</organism>
<dbReference type="RefSeq" id="WP_086089360.1">
    <property type="nucleotide sequence ID" value="NZ_CP021112.1"/>
</dbReference>
<dbReference type="OrthoDB" id="8449249at2"/>
<evidence type="ECO:0000313" key="1">
    <source>
        <dbReference type="EMBL" id="ARQ00965.1"/>
    </source>
</evidence>
<gene>
    <name evidence="1" type="ORF">CAK95_19105</name>
</gene>
<dbReference type="Proteomes" id="UP000194137">
    <property type="component" value="Chromosome"/>
</dbReference>
<dbReference type="EMBL" id="CP021112">
    <property type="protein sequence ID" value="ARQ00965.1"/>
    <property type="molecule type" value="Genomic_DNA"/>
</dbReference>
<dbReference type="AlphaFoldDB" id="A0A1W6ZW26"/>
<name>A0A1W6ZW26_9HYPH</name>